<dbReference type="Proteomes" id="UP000332933">
    <property type="component" value="Unassembled WGS sequence"/>
</dbReference>
<proteinExistence type="predicted"/>
<feature type="coiled-coil region" evidence="1">
    <location>
        <begin position="82"/>
        <end position="109"/>
    </location>
</feature>
<protein>
    <submittedName>
        <fullName evidence="3">Aste57867_8664 protein</fullName>
    </submittedName>
</protein>
<gene>
    <name evidence="3" type="primary">Aste57867_8664</name>
    <name evidence="2" type="ORF">As57867_008630</name>
    <name evidence="3" type="ORF">ASTE57867_8664</name>
</gene>
<keyword evidence="1" id="KW-0175">Coiled coil</keyword>
<reference evidence="3 4" key="1">
    <citation type="submission" date="2019-03" db="EMBL/GenBank/DDBJ databases">
        <authorList>
            <person name="Gaulin E."/>
            <person name="Dumas B."/>
        </authorList>
    </citation>
    <scope>NUCLEOTIDE SEQUENCE [LARGE SCALE GENOMIC DNA]</scope>
    <source>
        <strain evidence="3">CBS 568.67</strain>
    </source>
</reference>
<evidence type="ECO:0000313" key="3">
    <source>
        <dbReference type="EMBL" id="VFT85550.1"/>
    </source>
</evidence>
<evidence type="ECO:0000256" key="1">
    <source>
        <dbReference type="SAM" id="Coils"/>
    </source>
</evidence>
<dbReference type="OrthoDB" id="73699at2759"/>
<keyword evidence="4" id="KW-1185">Reference proteome</keyword>
<dbReference type="EMBL" id="VJMH01005111">
    <property type="protein sequence ID" value="KAF0700813.1"/>
    <property type="molecule type" value="Genomic_DNA"/>
</dbReference>
<dbReference type="AlphaFoldDB" id="A0A485KL08"/>
<dbReference type="EMBL" id="CAADRA010005132">
    <property type="protein sequence ID" value="VFT85550.1"/>
    <property type="molecule type" value="Genomic_DNA"/>
</dbReference>
<evidence type="ECO:0000313" key="4">
    <source>
        <dbReference type="Proteomes" id="UP000332933"/>
    </source>
</evidence>
<reference evidence="2" key="2">
    <citation type="submission" date="2019-06" db="EMBL/GenBank/DDBJ databases">
        <title>Genomics analysis of Aphanomyces spp. identifies a new class of oomycete effector associated with host adaptation.</title>
        <authorList>
            <person name="Gaulin E."/>
        </authorList>
    </citation>
    <scope>NUCLEOTIDE SEQUENCE</scope>
    <source>
        <strain evidence="2">CBS 578.67</strain>
    </source>
</reference>
<evidence type="ECO:0000313" key="2">
    <source>
        <dbReference type="EMBL" id="KAF0700813.1"/>
    </source>
</evidence>
<sequence>MSSVDDDVDAFFKVEESKLNSRDEDDGDDCEMELLEDDVDFLGLSDDGAHQTNGKGKARRNPTGDAYLKKKEYNKRRNRMLREAEKNEVMTLRKQATELEVLIKDLVARRGGAGVATEMLPWKDVAGIFSQMKATSEKEKAQLFHKVKSYRDVAFVMHQWVNSNHHLPVMPDPFKQTWRNSALVAHEGSRALGFDWIAKQLYYNIDTMIAHCGLPPSLDTCNEVKVYQLENLNSYHLSKARQRIEHASLEEVMQVLRRQYFENTAETLDSPDANVRYFRLESAYGNTAHNSYTQNILMRQFEEANRYVLFAHSITEDEKFPVDRIQRNWTNWTVAERLDSNMTIIKQMSVATGLRMNEVFLPFDNDPHNYDPTMDPDMAFRQFESKTQAYHKYIFAKEIATFRDLLAQVREENTEKAELASRASTFVVVDDATGPL</sequence>
<accession>A0A485KL08</accession>
<name>A0A485KL08_9STRA</name>
<organism evidence="3 4">
    <name type="scientific">Aphanomyces stellatus</name>
    <dbReference type="NCBI Taxonomy" id="120398"/>
    <lineage>
        <taxon>Eukaryota</taxon>
        <taxon>Sar</taxon>
        <taxon>Stramenopiles</taxon>
        <taxon>Oomycota</taxon>
        <taxon>Saprolegniomycetes</taxon>
        <taxon>Saprolegniales</taxon>
        <taxon>Verrucalvaceae</taxon>
        <taxon>Aphanomyces</taxon>
    </lineage>
</organism>